<comment type="similarity">
    <text evidence="1">Belongs to the class-II aminoacyl-tRNA synthetase family.</text>
</comment>
<dbReference type="InterPro" id="IPR045864">
    <property type="entry name" value="aa-tRNA-synth_II/BPL/LPL"/>
</dbReference>
<dbReference type="EMBL" id="VGIY01000487">
    <property type="protein sequence ID" value="MBM3318788.1"/>
    <property type="molecule type" value="Genomic_DNA"/>
</dbReference>
<proteinExistence type="inferred from homology"/>
<dbReference type="InterPro" id="IPR006195">
    <property type="entry name" value="aa-tRNA-synth_II"/>
</dbReference>
<dbReference type="PROSITE" id="PS50862">
    <property type="entry name" value="AA_TRNA_LIGASE_II"/>
    <property type="match status" value="1"/>
</dbReference>
<accession>A0A937XAB3</accession>
<keyword evidence="3" id="KW-0808">Transferase</keyword>
<gene>
    <name evidence="3" type="ORF">FJY75_13145</name>
</gene>
<comment type="caution">
    <text evidence="3">The sequence shown here is derived from an EMBL/GenBank/DDBJ whole genome shotgun (WGS) entry which is preliminary data.</text>
</comment>
<evidence type="ECO:0000313" key="3">
    <source>
        <dbReference type="EMBL" id="MBM3318788.1"/>
    </source>
</evidence>
<evidence type="ECO:0000313" key="4">
    <source>
        <dbReference type="Proteomes" id="UP000748308"/>
    </source>
</evidence>
<feature type="non-terminal residue" evidence="3">
    <location>
        <position position="288"/>
    </location>
</feature>
<dbReference type="Gene3D" id="3.30.930.10">
    <property type="entry name" value="Bira Bifunctional Protein, Domain 2"/>
    <property type="match status" value="1"/>
</dbReference>
<dbReference type="Proteomes" id="UP000748308">
    <property type="component" value="Unassembled WGS sequence"/>
</dbReference>
<evidence type="ECO:0000259" key="2">
    <source>
        <dbReference type="PROSITE" id="PS50862"/>
    </source>
</evidence>
<dbReference type="GO" id="GO:0016757">
    <property type="term" value="F:glycosyltransferase activity"/>
    <property type="evidence" value="ECO:0007669"/>
    <property type="project" value="UniProtKB-KW"/>
</dbReference>
<sequence>MERSRPRIPPGMRDFTPAEVRRREWVIGRIRRIFERYGYEPIETPSLELFETLKGKLGDEGEQLLFKVLRRGTDLEQLRLGRVASVTVTDYDQVVDYALPYDLTVPFARFLAMHPETPRPFKRYQIQRVWRADRPQRGRYREFCQCDVDVAGTAAMAADAEMIAIMVEALSDLGFIDFQTRVGHRKLLDALVESAGGDAHLQAISVAIDKFDKIGEAGVLEDLRARGVPGEVAGRVLESIALEGPVAEILARLAPRLEGTRRGAAGIAETRELFAILDAMGVPEKHRR</sequence>
<evidence type="ECO:0000256" key="1">
    <source>
        <dbReference type="ARBA" id="ARBA00008226"/>
    </source>
</evidence>
<protein>
    <submittedName>
        <fullName evidence="3">ATP phosphoribosyltransferase regulatory subunit</fullName>
    </submittedName>
</protein>
<dbReference type="PANTHER" id="PTHR11476">
    <property type="entry name" value="HISTIDYL-TRNA SYNTHETASE"/>
    <property type="match status" value="1"/>
</dbReference>
<dbReference type="CDD" id="cd00773">
    <property type="entry name" value="HisRS-like_core"/>
    <property type="match status" value="1"/>
</dbReference>
<reference evidence="3" key="1">
    <citation type="submission" date="2019-03" db="EMBL/GenBank/DDBJ databases">
        <title>Lake Tanganyika Metagenome-Assembled Genomes (MAGs).</title>
        <authorList>
            <person name="Tran P."/>
        </authorList>
    </citation>
    <scope>NUCLEOTIDE SEQUENCE</scope>
    <source>
        <strain evidence="3">M_DeepCast_400m_m2_100</strain>
    </source>
</reference>
<keyword evidence="3" id="KW-0328">Glycosyltransferase</keyword>
<dbReference type="AlphaFoldDB" id="A0A937XAB3"/>
<dbReference type="InterPro" id="IPR041715">
    <property type="entry name" value="HisRS-like_core"/>
</dbReference>
<dbReference type="SUPFAM" id="SSF55681">
    <property type="entry name" value="Class II aaRS and biotin synthetases"/>
    <property type="match status" value="1"/>
</dbReference>
<dbReference type="Pfam" id="PF13393">
    <property type="entry name" value="tRNA-synt_His"/>
    <property type="match status" value="2"/>
</dbReference>
<organism evidence="3 4">
    <name type="scientific">Eiseniibacteriota bacterium</name>
    <dbReference type="NCBI Taxonomy" id="2212470"/>
    <lineage>
        <taxon>Bacteria</taxon>
        <taxon>Candidatus Eiseniibacteriota</taxon>
    </lineage>
</organism>
<dbReference type="PANTHER" id="PTHR11476:SF7">
    <property type="entry name" value="HISTIDINE--TRNA LIGASE"/>
    <property type="match status" value="1"/>
</dbReference>
<name>A0A937XAB3_UNCEI</name>
<feature type="domain" description="Aminoacyl-transfer RNA synthetases class-II family profile" evidence="2">
    <location>
        <begin position="1"/>
        <end position="288"/>
    </location>
</feature>